<sequence length="41" mass="4525">MAMKFNAAQRSVFGSKVIDSLERESIETEITHAPTDWSGIA</sequence>
<dbReference type="Proteomes" id="UP000727654">
    <property type="component" value="Unassembled WGS sequence"/>
</dbReference>
<evidence type="ECO:0008006" key="3">
    <source>
        <dbReference type="Google" id="ProtNLM"/>
    </source>
</evidence>
<reference evidence="1 2" key="1">
    <citation type="submission" date="2021-08" db="EMBL/GenBank/DDBJ databases">
        <authorList>
            <person name="Peeters C."/>
        </authorList>
    </citation>
    <scope>NUCLEOTIDE SEQUENCE [LARGE SCALE GENOMIC DNA]</scope>
    <source>
        <strain evidence="1 2">LMG 23992</strain>
    </source>
</reference>
<evidence type="ECO:0000313" key="1">
    <source>
        <dbReference type="EMBL" id="CAG9183896.1"/>
    </source>
</evidence>
<comment type="caution">
    <text evidence="1">The sequence shown here is derived from an EMBL/GenBank/DDBJ whole genome shotgun (WGS) entry which is preliminary data.</text>
</comment>
<gene>
    <name evidence="1" type="ORF">LMG23992_05101</name>
</gene>
<name>A0ABM8XU63_9BURK</name>
<dbReference type="EMBL" id="CAJZAI010000022">
    <property type="protein sequence ID" value="CAG9183896.1"/>
    <property type="molecule type" value="Genomic_DNA"/>
</dbReference>
<organism evidence="1 2">
    <name type="scientific">Cupriavidus laharis</name>
    <dbReference type="NCBI Taxonomy" id="151654"/>
    <lineage>
        <taxon>Bacteria</taxon>
        <taxon>Pseudomonadati</taxon>
        <taxon>Pseudomonadota</taxon>
        <taxon>Betaproteobacteria</taxon>
        <taxon>Burkholderiales</taxon>
        <taxon>Burkholderiaceae</taxon>
        <taxon>Cupriavidus</taxon>
    </lineage>
</organism>
<accession>A0ABM8XU63</accession>
<keyword evidence="2" id="KW-1185">Reference proteome</keyword>
<evidence type="ECO:0000313" key="2">
    <source>
        <dbReference type="Proteomes" id="UP000727654"/>
    </source>
</evidence>
<protein>
    <recommendedName>
        <fullName evidence="3">Transposase</fullName>
    </recommendedName>
</protein>
<proteinExistence type="predicted"/>